<dbReference type="AlphaFoldDB" id="A0A803MRL8"/>
<protein>
    <submittedName>
        <fullName evidence="4">Uncharacterized protein</fullName>
    </submittedName>
</protein>
<feature type="compositionally biased region" description="Acidic residues" evidence="2">
    <location>
        <begin position="169"/>
        <end position="198"/>
    </location>
</feature>
<feature type="region of interest" description="Disordered" evidence="2">
    <location>
        <begin position="147"/>
        <end position="274"/>
    </location>
</feature>
<proteinExistence type="inferred from homology"/>
<sequence>MANSKLFLATFVLAFLVLNMVEAKEMIESNNFQRSLLRIDCGAACETRCKLSSRPNLCHRACGTCCARCGCVPPGTSGNEKEVDKKVLILQCNMQIACIVNLDLLKELKKDFDKLSKEASQLESDFDMNEEFFKMLDTVEKNFRKQKELDSSNVNNEEDDNPDNNVHNEEEDDLEMTEDDNPENDVHNEEEDDPEMTEDDMHTSKVDGANVTSEDIPEKSGKDDATADDASLSKISSSSPINNEKSGTDAAVVESVSLDQVPKDRSSLKKNTTK</sequence>
<dbReference type="PANTHER" id="PTHR23201">
    <property type="entry name" value="EXTENSIN, PROLINE-RICH PROTEIN"/>
    <property type="match status" value="1"/>
</dbReference>
<evidence type="ECO:0000256" key="1">
    <source>
        <dbReference type="ARBA" id="ARBA00010582"/>
    </source>
</evidence>
<keyword evidence="3" id="KW-0732">Signal</keyword>
<evidence type="ECO:0000256" key="3">
    <source>
        <dbReference type="SAM" id="SignalP"/>
    </source>
</evidence>
<evidence type="ECO:0000313" key="4">
    <source>
        <dbReference type="EnsemblPlants" id="AUR62033919-RA:cds"/>
    </source>
</evidence>
<dbReference type="PANTHER" id="PTHR23201:SF2">
    <property type="entry name" value="GIBBERELLIN-REGULATED PROTEIN 1-RELATED"/>
    <property type="match status" value="1"/>
</dbReference>
<evidence type="ECO:0000313" key="5">
    <source>
        <dbReference type="Proteomes" id="UP000596660"/>
    </source>
</evidence>
<feature type="signal peptide" evidence="3">
    <location>
        <begin position="1"/>
        <end position="23"/>
    </location>
</feature>
<dbReference type="Proteomes" id="UP000596660">
    <property type="component" value="Unplaced"/>
</dbReference>
<evidence type="ECO:0000256" key="2">
    <source>
        <dbReference type="SAM" id="MobiDB-lite"/>
    </source>
</evidence>
<feature type="compositionally biased region" description="Low complexity" evidence="2">
    <location>
        <begin position="232"/>
        <end position="245"/>
    </location>
</feature>
<dbReference type="Gramene" id="AUR62033919-RA">
    <property type="protein sequence ID" value="AUR62033919-RA:cds"/>
    <property type="gene ID" value="AUR62033919"/>
</dbReference>
<dbReference type="EnsemblPlants" id="AUR62033919-RA">
    <property type="protein sequence ID" value="AUR62033919-RA:cds"/>
    <property type="gene ID" value="AUR62033919"/>
</dbReference>
<reference evidence="4" key="2">
    <citation type="submission" date="2021-03" db="UniProtKB">
        <authorList>
            <consortium name="EnsemblPlants"/>
        </authorList>
    </citation>
    <scope>IDENTIFICATION</scope>
</reference>
<dbReference type="Pfam" id="PF02704">
    <property type="entry name" value="GASA"/>
    <property type="match status" value="1"/>
</dbReference>
<comment type="similarity">
    <text evidence="1">Belongs to the GASA family.</text>
</comment>
<feature type="chain" id="PRO_5031101521" evidence="3">
    <location>
        <begin position="24"/>
        <end position="274"/>
    </location>
</feature>
<keyword evidence="5" id="KW-1185">Reference proteome</keyword>
<accession>A0A803MRL8</accession>
<dbReference type="InterPro" id="IPR003854">
    <property type="entry name" value="GASA"/>
</dbReference>
<organism evidence="4 5">
    <name type="scientific">Chenopodium quinoa</name>
    <name type="common">Quinoa</name>
    <dbReference type="NCBI Taxonomy" id="63459"/>
    <lineage>
        <taxon>Eukaryota</taxon>
        <taxon>Viridiplantae</taxon>
        <taxon>Streptophyta</taxon>
        <taxon>Embryophyta</taxon>
        <taxon>Tracheophyta</taxon>
        <taxon>Spermatophyta</taxon>
        <taxon>Magnoliopsida</taxon>
        <taxon>eudicotyledons</taxon>
        <taxon>Gunneridae</taxon>
        <taxon>Pentapetalae</taxon>
        <taxon>Caryophyllales</taxon>
        <taxon>Chenopodiaceae</taxon>
        <taxon>Chenopodioideae</taxon>
        <taxon>Atripliceae</taxon>
        <taxon>Chenopodium</taxon>
    </lineage>
</organism>
<feature type="compositionally biased region" description="Basic and acidic residues" evidence="2">
    <location>
        <begin position="216"/>
        <end position="225"/>
    </location>
</feature>
<name>A0A803MRL8_CHEQI</name>
<reference evidence="4" key="1">
    <citation type="journal article" date="2017" name="Nature">
        <title>The genome of Chenopodium quinoa.</title>
        <authorList>
            <person name="Jarvis D.E."/>
            <person name="Ho Y.S."/>
            <person name="Lightfoot D.J."/>
            <person name="Schmoeckel S.M."/>
            <person name="Li B."/>
            <person name="Borm T.J.A."/>
            <person name="Ohyanagi H."/>
            <person name="Mineta K."/>
            <person name="Michell C.T."/>
            <person name="Saber N."/>
            <person name="Kharbatia N.M."/>
            <person name="Rupper R.R."/>
            <person name="Sharp A.R."/>
            <person name="Dally N."/>
            <person name="Boughton B.A."/>
            <person name="Woo Y.H."/>
            <person name="Gao G."/>
            <person name="Schijlen E.G.W.M."/>
            <person name="Guo X."/>
            <person name="Momin A.A."/>
            <person name="Negrao S."/>
            <person name="Al-Babili S."/>
            <person name="Gehring C."/>
            <person name="Roessner U."/>
            <person name="Jung C."/>
            <person name="Murphy K."/>
            <person name="Arold S.T."/>
            <person name="Gojobori T."/>
            <person name="van der Linden C.G."/>
            <person name="van Loo E.N."/>
            <person name="Jellen E.N."/>
            <person name="Maughan P.J."/>
            <person name="Tester M."/>
        </authorList>
    </citation>
    <scope>NUCLEOTIDE SEQUENCE [LARGE SCALE GENOMIC DNA]</scope>
    <source>
        <strain evidence="4">cv. PI 614886</strain>
    </source>
</reference>